<reference evidence="1 2" key="1">
    <citation type="submission" date="2016-10" db="EMBL/GenBank/DDBJ databases">
        <authorList>
            <person name="de Groot N.N."/>
        </authorList>
    </citation>
    <scope>NUCLEOTIDE SEQUENCE [LARGE SCALE GENOMIC DNA]</scope>
    <source>
        <strain evidence="1 2">CGMCC 4.5598</strain>
    </source>
</reference>
<dbReference type="RefSeq" id="WP_091094050.1">
    <property type="nucleotide sequence ID" value="NZ_FOHX01000027.1"/>
</dbReference>
<sequence>MADERRKLELAQRRNQALQMRIAGVSPTLIAERLGYNSPQAAAGDITAALKRAAKAEGLAAEHLLHLEIDRLDRMMAALWPKVLKGEVNAADTCLKIIHKRASLLGLDQINRNGAPDNDMASLLGAMLAQLQQRYQVADPDLDAIAAADVHAEVVTGEVLWDDAGGEA</sequence>
<organism evidence="1 2">
    <name type="scientific">Nonomuraea wenchangensis</name>
    <dbReference type="NCBI Taxonomy" id="568860"/>
    <lineage>
        <taxon>Bacteria</taxon>
        <taxon>Bacillati</taxon>
        <taxon>Actinomycetota</taxon>
        <taxon>Actinomycetes</taxon>
        <taxon>Streptosporangiales</taxon>
        <taxon>Streptosporangiaceae</taxon>
        <taxon>Nonomuraea</taxon>
    </lineage>
</organism>
<evidence type="ECO:0000313" key="1">
    <source>
        <dbReference type="EMBL" id="SEU46566.1"/>
    </source>
</evidence>
<accession>A0A1I0LVH4</accession>
<keyword evidence="2" id="KW-1185">Reference proteome</keyword>
<gene>
    <name evidence="1" type="ORF">SAMN05421811_12780</name>
</gene>
<dbReference type="OrthoDB" id="3532051at2"/>
<protein>
    <submittedName>
        <fullName evidence="1">Uncharacterized protein</fullName>
    </submittedName>
</protein>
<evidence type="ECO:0000313" key="2">
    <source>
        <dbReference type="Proteomes" id="UP000199361"/>
    </source>
</evidence>
<name>A0A1I0LVH4_9ACTN</name>
<proteinExistence type="predicted"/>
<dbReference type="AlphaFoldDB" id="A0A1I0LVH4"/>
<dbReference type="STRING" id="568860.SAMN05421811_12780"/>
<dbReference type="Proteomes" id="UP000199361">
    <property type="component" value="Unassembled WGS sequence"/>
</dbReference>
<dbReference type="EMBL" id="FOHX01000027">
    <property type="protein sequence ID" value="SEU46566.1"/>
    <property type="molecule type" value="Genomic_DNA"/>
</dbReference>